<keyword evidence="10" id="KW-1185">Reference proteome</keyword>
<dbReference type="GO" id="GO:0016020">
    <property type="term" value="C:membrane"/>
    <property type="evidence" value="ECO:0007669"/>
    <property type="project" value="UniProtKB-SubCell"/>
</dbReference>
<dbReference type="InterPro" id="IPR032805">
    <property type="entry name" value="Wax_synthase_dom"/>
</dbReference>
<evidence type="ECO:0000256" key="7">
    <source>
        <dbReference type="ARBA" id="ARBA00023136"/>
    </source>
</evidence>
<dbReference type="GO" id="GO:0008374">
    <property type="term" value="F:O-acyltransferase activity"/>
    <property type="evidence" value="ECO:0007669"/>
    <property type="project" value="InterPro"/>
</dbReference>
<keyword evidence="7" id="KW-0472">Membrane</keyword>
<gene>
    <name evidence="9" type="ORF">AZE42_07582</name>
</gene>
<evidence type="ECO:0000313" key="9">
    <source>
        <dbReference type="EMBL" id="OJA12742.1"/>
    </source>
</evidence>
<protein>
    <recommendedName>
        <fullName evidence="8">Wax synthase domain-containing protein</fullName>
    </recommendedName>
</protein>
<dbReference type="Proteomes" id="UP000183567">
    <property type="component" value="Unassembled WGS sequence"/>
</dbReference>
<evidence type="ECO:0000256" key="6">
    <source>
        <dbReference type="ARBA" id="ARBA00022989"/>
    </source>
</evidence>
<dbReference type="GO" id="GO:0006629">
    <property type="term" value="P:lipid metabolic process"/>
    <property type="evidence" value="ECO:0007669"/>
    <property type="project" value="InterPro"/>
</dbReference>
<organism evidence="9 10">
    <name type="scientific">Rhizopogon vesiculosus</name>
    <dbReference type="NCBI Taxonomy" id="180088"/>
    <lineage>
        <taxon>Eukaryota</taxon>
        <taxon>Fungi</taxon>
        <taxon>Dikarya</taxon>
        <taxon>Basidiomycota</taxon>
        <taxon>Agaricomycotina</taxon>
        <taxon>Agaricomycetes</taxon>
        <taxon>Agaricomycetidae</taxon>
        <taxon>Boletales</taxon>
        <taxon>Suillineae</taxon>
        <taxon>Rhizopogonaceae</taxon>
        <taxon>Rhizopogon</taxon>
    </lineage>
</organism>
<name>A0A1J8PU30_9AGAM</name>
<comment type="pathway">
    <text evidence="2">Secondary metabolite biosynthesis.</text>
</comment>
<evidence type="ECO:0000256" key="4">
    <source>
        <dbReference type="ARBA" id="ARBA00022679"/>
    </source>
</evidence>
<comment type="subcellular location">
    <subcellularLocation>
        <location evidence="1">Membrane</location>
        <topology evidence="1">Multi-pass membrane protein</topology>
    </subcellularLocation>
</comment>
<keyword evidence="6" id="KW-1133">Transmembrane helix</keyword>
<dbReference type="EMBL" id="LVVM01004523">
    <property type="protein sequence ID" value="OJA12742.1"/>
    <property type="molecule type" value="Genomic_DNA"/>
</dbReference>
<dbReference type="STRING" id="180088.A0A1J8PU30"/>
<evidence type="ECO:0000256" key="5">
    <source>
        <dbReference type="ARBA" id="ARBA00022692"/>
    </source>
</evidence>
<dbReference type="AlphaFoldDB" id="A0A1J8PU30"/>
<feature type="domain" description="Wax synthase" evidence="8">
    <location>
        <begin position="216"/>
        <end position="300"/>
    </location>
</feature>
<evidence type="ECO:0000256" key="3">
    <source>
        <dbReference type="ARBA" id="ARBA00007282"/>
    </source>
</evidence>
<evidence type="ECO:0000259" key="8">
    <source>
        <dbReference type="Pfam" id="PF13813"/>
    </source>
</evidence>
<dbReference type="InterPro" id="IPR044851">
    <property type="entry name" value="Wax_synthase"/>
</dbReference>
<keyword evidence="4" id="KW-0808">Transferase</keyword>
<reference evidence="9 10" key="1">
    <citation type="submission" date="2016-03" db="EMBL/GenBank/DDBJ databases">
        <title>Comparative genomics of the ectomycorrhizal sister species Rhizopogon vinicolor and Rhizopogon vesiculosus (Basidiomycota: Boletales) reveals a divergence of the mating type B locus.</title>
        <authorList>
            <person name="Mujic A.B."/>
            <person name="Kuo A."/>
            <person name="Tritt A."/>
            <person name="Lipzen A."/>
            <person name="Chen C."/>
            <person name="Johnson J."/>
            <person name="Sharma A."/>
            <person name="Barry K."/>
            <person name="Grigoriev I.V."/>
            <person name="Spatafora J.W."/>
        </authorList>
    </citation>
    <scope>NUCLEOTIDE SEQUENCE [LARGE SCALE GENOMIC DNA]</scope>
    <source>
        <strain evidence="9 10">AM-OR11-056</strain>
    </source>
</reference>
<proteinExistence type="inferred from homology"/>
<dbReference type="Pfam" id="PF13813">
    <property type="entry name" value="MBOAT_2"/>
    <property type="match status" value="1"/>
</dbReference>
<keyword evidence="5" id="KW-0812">Transmembrane</keyword>
<comment type="caution">
    <text evidence="9">The sequence shown here is derived from an EMBL/GenBank/DDBJ whole genome shotgun (WGS) entry which is preliminary data.</text>
</comment>
<comment type="similarity">
    <text evidence="3">Belongs to the wax synthase family.</text>
</comment>
<evidence type="ECO:0000256" key="1">
    <source>
        <dbReference type="ARBA" id="ARBA00004141"/>
    </source>
</evidence>
<sequence length="379" mass="42966">MMSLLLPFLYARIPAFVLQIVITLNLRAPWNVAACAGIFYTCWICSQRAKTGIIFLDYSLGLEFGVTTMDVIHMTLLVRPLYVFRQLKQTESADKLSWFERFTWAGDLCGSPRGIGWHHQVKNLPEGITNSRKEFVLSRLMSAAKHYVFFDLGLFYMKHNPAFTSPAAFVSQTKFIRRALDCSVYMATNYFMVNVIFATTAVLMVSCTSAEPSSLPNIFGKWEDAYTIRRFWGRTWHQFLRRFVTPLGKKMTSILGFKPGTNGSSYTQLYTAFFFSATIHLIGDTVLNPSRPGISCPFFICQAFAITFEDMVIAAARRAGVKETKWTHVLGYVWVFSWFIVTETPWTAAVNMSGLANGGQLLPKHFPPSLCDILVKFII</sequence>
<dbReference type="OrthoDB" id="1077582at2759"/>
<dbReference type="PANTHER" id="PTHR31595">
    <property type="entry name" value="LONG-CHAIN-ALCOHOL O-FATTY-ACYLTRANSFERASE 3-RELATED"/>
    <property type="match status" value="1"/>
</dbReference>
<dbReference type="PANTHER" id="PTHR31595:SF57">
    <property type="entry name" value="OS04G0481900 PROTEIN"/>
    <property type="match status" value="1"/>
</dbReference>
<evidence type="ECO:0000313" key="10">
    <source>
        <dbReference type="Proteomes" id="UP000183567"/>
    </source>
</evidence>
<evidence type="ECO:0000256" key="2">
    <source>
        <dbReference type="ARBA" id="ARBA00005179"/>
    </source>
</evidence>
<accession>A0A1J8PU30</accession>